<evidence type="ECO:0000313" key="3">
    <source>
        <dbReference type="Proteomes" id="UP000719766"/>
    </source>
</evidence>
<evidence type="ECO:0008006" key="4">
    <source>
        <dbReference type="Google" id="ProtNLM"/>
    </source>
</evidence>
<dbReference type="AlphaFoldDB" id="A0A9P7AI47"/>
<dbReference type="EMBL" id="JABBWE010000054">
    <property type="protein sequence ID" value="KAG1789948.1"/>
    <property type="molecule type" value="Genomic_DNA"/>
</dbReference>
<evidence type="ECO:0000256" key="1">
    <source>
        <dbReference type="SAM" id="SignalP"/>
    </source>
</evidence>
<reference evidence="2" key="1">
    <citation type="journal article" date="2020" name="New Phytol.">
        <title>Comparative genomics reveals dynamic genome evolution in host specialist ectomycorrhizal fungi.</title>
        <authorList>
            <person name="Lofgren L.A."/>
            <person name="Nguyen N.H."/>
            <person name="Vilgalys R."/>
            <person name="Ruytinx J."/>
            <person name="Liao H.L."/>
            <person name="Branco S."/>
            <person name="Kuo A."/>
            <person name="LaButti K."/>
            <person name="Lipzen A."/>
            <person name="Andreopoulos W."/>
            <person name="Pangilinan J."/>
            <person name="Riley R."/>
            <person name="Hundley H."/>
            <person name="Na H."/>
            <person name="Barry K."/>
            <person name="Grigoriev I.V."/>
            <person name="Stajich J.E."/>
            <person name="Kennedy P.G."/>
        </authorList>
    </citation>
    <scope>NUCLEOTIDE SEQUENCE</scope>
    <source>
        <strain evidence="2">S12</strain>
    </source>
</reference>
<name>A0A9P7AI47_9AGAM</name>
<feature type="chain" id="PRO_5040133138" description="Extracellular membrane protein CFEM domain-containing protein" evidence="1">
    <location>
        <begin position="22"/>
        <end position="99"/>
    </location>
</feature>
<protein>
    <recommendedName>
        <fullName evidence="4">Extracellular membrane protein CFEM domain-containing protein</fullName>
    </recommendedName>
</protein>
<feature type="signal peptide" evidence="1">
    <location>
        <begin position="1"/>
        <end position="21"/>
    </location>
</feature>
<evidence type="ECO:0000313" key="2">
    <source>
        <dbReference type="EMBL" id="KAG1789948.1"/>
    </source>
</evidence>
<dbReference type="OrthoDB" id="2692221at2759"/>
<keyword evidence="1" id="KW-0732">Signal</keyword>
<sequence>MRFSSAIVLAVMTTLASSISAMPLTSDTDSTDHCARACISDSQCNSDQCTFNQCANLFRLHSESSFCFHIGAVWLLTLTCELLGRSVYSAASHYIVECC</sequence>
<keyword evidence="3" id="KW-1185">Reference proteome</keyword>
<accession>A0A9P7AI47</accession>
<dbReference type="RefSeq" id="XP_041156954.1">
    <property type="nucleotide sequence ID" value="XM_041303647.1"/>
</dbReference>
<dbReference type="Proteomes" id="UP000719766">
    <property type="component" value="Unassembled WGS sequence"/>
</dbReference>
<gene>
    <name evidence="2" type="ORF">HD556DRAFT_1394565</name>
</gene>
<comment type="caution">
    <text evidence="2">The sequence shown here is derived from an EMBL/GenBank/DDBJ whole genome shotgun (WGS) entry which is preliminary data.</text>
</comment>
<dbReference type="GeneID" id="64597411"/>
<proteinExistence type="predicted"/>
<organism evidence="2 3">
    <name type="scientific">Suillus plorans</name>
    <dbReference type="NCBI Taxonomy" id="116603"/>
    <lineage>
        <taxon>Eukaryota</taxon>
        <taxon>Fungi</taxon>
        <taxon>Dikarya</taxon>
        <taxon>Basidiomycota</taxon>
        <taxon>Agaricomycotina</taxon>
        <taxon>Agaricomycetes</taxon>
        <taxon>Agaricomycetidae</taxon>
        <taxon>Boletales</taxon>
        <taxon>Suillineae</taxon>
        <taxon>Suillaceae</taxon>
        <taxon>Suillus</taxon>
    </lineage>
</organism>
<feature type="non-terminal residue" evidence="2">
    <location>
        <position position="1"/>
    </location>
</feature>